<comment type="caution">
    <text evidence="4">The sequence shown here is derived from an EMBL/GenBank/DDBJ whole genome shotgun (WGS) entry which is preliminary data.</text>
</comment>
<evidence type="ECO:0000313" key="5">
    <source>
        <dbReference type="Proteomes" id="UP000237347"/>
    </source>
</evidence>
<keyword evidence="1" id="KW-0812">Transmembrane</keyword>
<dbReference type="GO" id="GO:0006270">
    <property type="term" value="P:DNA replication initiation"/>
    <property type="evidence" value="ECO:0007669"/>
    <property type="project" value="TreeGrafter"/>
</dbReference>
<feature type="transmembrane region" description="Helical" evidence="1">
    <location>
        <begin position="400"/>
        <end position="422"/>
    </location>
</feature>
<dbReference type="Proteomes" id="UP000237347">
    <property type="component" value="Unassembled WGS sequence"/>
</dbReference>
<dbReference type="EMBL" id="PKMF04000101">
    <property type="protein sequence ID" value="KAK7850418.1"/>
    <property type="molecule type" value="Genomic_DNA"/>
</dbReference>
<evidence type="ECO:0000259" key="2">
    <source>
        <dbReference type="Pfam" id="PF07540"/>
    </source>
</evidence>
<dbReference type="GO" id="GO:0005730">
    <property type="term" value="C:nucleolus"/>
    <property type="evidence" value="ECO:0007669"/>
    <property type="project" value="TreeGrafter"/>
</dbReference>
<dbReference type="InterPro" id="IPR011501">
    <property type="entry name" value="Noc3_N"/>
</dbReference>
<keyword evidence="5" id="KW-1185">Reference proteome</keyword>
<dbReference type="Pfam" id="PF13962">
    <property type="entry name" value="PGG"/>
    <property type="match status" value="1"/>
</dbReference>
<reference evidence="4 5" key="1">
    <citation type="journal article" date="2018" name="Sci. Data">
        <title>The draft genome sequence of cork oak.</title>
        <authorList>
            <person name="Ramos A.M."/>
            <person name="Usie A."/>
            <person name="Barbosa P."/>
            <person name="Barros P.M."/>
            <person name="Capote T."/>
            <person name="Chaves I."/>
            <person name="Simoes F."/>
            <person name="Abreu I."/>
            <person name="Carrasquinho I."/>
            <person name="Faro C."/>
            <person name="Guimaraes J.B."/>
            <person name="Mendonca D."/>
            <person name="Nobrega F."/>
            <person name="Rodrigues L."/>
            <person name="Saibo N.J.M."/>
            <person name="Varela M.C."/>
            <person name="Egas C."/>
            <person name="Matos J."/>
            <person name="Miguel C.M."/>
            <person name="Oliveira M.M."/>
            <person name="Ricardo C.P."/>
            <person name="Goncalves S."/>
        </authorList>
    </citation>
    <scope>NUCLEOTIDE SEQUENCE [LARGE SCALE GENOMIC DNA]</scope>
    <source>
        <strain evidence="5">cv. HL8</strain>
    </source>
</reference>
<name>A0AAW0LHL2_QUESU</name>
<evidence type="ECO:0000259" key="3">
    <source>
        <dbReference type="Pfam" id="PF13962"/>
    </source>
</evidence>
<dbReference type="PANTHER" id="PTHR14428:SF5">
    <property type="entry name" value="NUCLEOLAR COMPLEX PROTEIN 3 HOMOLOG"/>
    <property type="match status" value="1"/>
</dbReference>
<keyword evidence="1" id="KW-1133">Transmembrane helix</keyword>
<dbReference type="PANTHER" id="PTHR14428">
    <property type="entry name" value="NUCLEOLAR COMPLEX PROTEIN 3"/>
    <property type="match status" value="1"/>
</dbReference>
<dbReference type="Pfam" id="PF07540">
    <property type="entry name" value="NOC3p"/>
    <property type="match status" value="1"/>
</dbReference>
<protein>
    <submittedName>
        <fullName evidence="4">Nucleolar complex protein 3 like protein</fullName>
    </submittedName>
</protein>
<feature type="domain" description="PGG" evidence="3">
    <location>
        <begin position="366"/>
        <end position="450"/>
    </location>
</feature>
<proteinExistence type="predicted"/>
<keyword evidence="1" id="KW-0472">Membrane</keyword>
<dbReference type="AlphaFoldDB" id="A0AAW0LHL2"/>
<organism evidence="4 5">
    <name type="scientific">Quercus suber</name>
    <name type="common">Cork oak</name>
    <dbReference type="NCBI Taxonomy" id="58331"/>
    <lineage>
        <taxon>Eukaryota</taxon>
        <taxon>Viridiplantae</taxon>
        <taxon>Streptophyta</taxon>
        <taxon>Embryophyta</taxon>
        <taxon>Tracheophyta</taxon>
        <taxon>Spermatophyta</taxon>
        <taxon>Magnoliopsida</taxon>
        <taxon>eudicotyledons</taxon>
        <taxon>Gunneridae</taxon>
        <taxon>Pentapetalae</taxon>
        <taxon>rosids</taxon>
        <taxon>fabids</taxon>
        <taxon>Fagales</taxon>
        <taxon>Fagaceae</taxon>
        <taxon>Quercus</taxon>
    </lineage>
</organism>
<gene>
    <name evidence="4" type="primary">noc3l_0</name>
    <name evidence="4" type="ORF">CFP56_000997</name>
</gene>
<dbReference type="InterPro" id="IPR026961">
    <property type="entry name" value="PGG_dom"/>
</dbReference>
<dbReference type="GO" id="GO:0003682">
    <property type="term" value="F:chromatin binding"/>
    <property type="evidence" value="ECO:0007669"/>
    <property type="project" value="TreeGrafter"/>
</dbReference>
<evidence type="ECO:0000256" key="1">
    <source>
        <dbReference type="SAM" id="Phobius"/>
    </source>
</evidence>
<evidence type="ECO:0000313" key="4">
    <source>
        <dbReference type="EMBL" id="KAK7850418.1"/>
    </source>
</evidence>
<accession>A0AAW0LHL2</accession>
<feature type="transmembrane region" description="Helical" evidence="1">
    <location>
        <begin position="428"/>
        <end position="450"/>
    </location>
</feature>
<feature type="domain" description="Nucleolar complex-associated protein 3 N-terminal" evidence="2">
    <location>
        <begin position="112"/>
        <end position="188"/>
    </location>
</feature>
<sequence>MGRKKSEKIILPPELRRRYLTTKSKSPTRTYSSSNTIAITLSDFPASTPNLSPSPHVTRVADAKEDALEAFYEKRLKKKALQKEKEESGGQIDPVVALPVKTLDGKLYYRTQLGMALLANPEPNIKSLEEMLQISKDNDHAIAVLSMLAVFKDIIPGYRIRLPTEKELEMKVSKDVKNMRFNESTLLSAQDSDMKLYRTAITKFNTNYKQESLLMLGGFIQDTIRWAYLQWLIMLEKKPSFQHVAVHCICTLLDAVPHFNFQEILVGVIVRNIGSSDDVTRLFCPWDATCFILEKSSLKSLWNEKDADGNTVLHHHSNSSKLIPQVMNDLRLDKMAFNKQNLDAFDVTLTSEETGIGKWPHSLQLHVTFAAVMTVPGGFVSGQDADAVSAILRTNVAFKAFIISNSIAMVLSTISALLQLFWHSVLLAFNLTVLALIAMMLAFFTGIFCVRDSL</sequence>
<dbReference type="InterPro" id="IPR016903">
    <property type="entry name" value="Nucleolar_cplx-assoc_3"/>
</dbReference>